<keyword evidence="1" id="KW-0812">Transmembrane</keyword>
<feature type="transmembrane region" description="Helical" evidence="1">
    <location>
        <begin position="51"/>
        <end position="70"/>
    </location>
</feature>
<sequence length="85" mass="9622">MPISRRHPAACAPVKCIRTRSTRTVDVDAVHAKSLREKRIEKLNIFWEHEALLCVYALSLCVSGICYMFHFPSSGRAVFDVETAD</sequence>
<keyword evidence="1" id="KW-0472">Membrane</keyword>
<accession>A0AAE3NCY7</accession>
<reference evidence="2" key="1">
    <citation type="submission" date="2021-09" db="EMBL/GenBank/DDBJ databases">
        <title>Genomic analysis of Ralstonia spp.</title>
        <authorList>
            <person name="Aburjaile F."/>
            <person name="Ariute J.C."/>
            <person name="Pais A.K.L."/>
            <person name="Albuquerque G.M.R."/>
            <person name="Silva A.M.F."/>
            <person name="Brenig B."/>
            <person name="Azevedo V."/>
            <person name="Matiuzzi M."/>
            <person name="Ramos R."/>
            <person name="Goes-Neto A."/>
            <person name="Soares S."/>
            <person name="Iseppon A.M.B."/>
            <person name="Souza E."/>
            <person name="Gama M."/>
        </authorList>
    </citation>
    <scope>NUCLEOTIDE SEQUENCE</scope>
    <source>
        <strain evidence="2">B4</strain>
    </source>
</reference>
<protein>
    <recommendedName>
        <fullName evidence="4">Transmembrane protein</fullName>
    </recommendedName>
</protein>
<dbReference type="Proteomes" id="UP001143674">
    <property type="component" value="Unassembled WGS sequence"/>
</dbReference>
<dbReference type="RefSeq" id="WP_184851886.1">
    <property type="nucleotide sequence ID" value="NZ_JABZEH010000002.1"/>
</dbReference>
<organism evidence="2 3">
    <name type="scientific">Ralstonia solanacearum</name>
    <name type="common">Pseudomonas solanacearum</name>
    <dbReference type="NCBI Taxonomy" id="305"/>
    <lineage>
        <taxon>Bacteria</taxon>
        <taxon>Pseudomonadati</taxon>
        <taxon>Pseudomonadota</taxon>
        <taxon>Betaproteobacteria</taxon>
        <taxon>Burkholderiales</taxon>
        <taxon>Burkholderiaceae</taxon>
        <taxon>Ralstonia</taxon>
        <taxon>Ralstonia solanacearum species complex</taxon>
    </lineage>
</organism>
<dbReference type="AlphaFoldDB" id="A0AAE3NCY7"/>
<evidence type="ECO:0008006" key="4">
    <source>
        <dbReference type="Google" id="ProtNLM"/>
    </source>
</evidence>
<evidence type="ECO:0000313" key="2">
    <source>
        <dbReference type="EMBL" id="MDB0520015.1"/>
    </source>
</evidence>
<keyword evidence="1" id="KW-1133">Transmembrane helix</keyword>
<gene>
    <name evidence="2" type="ORF">LBW55_00095</name>
</gene>
<evidence type="ECO:0000313" key="3">
    <source>
        <dbReference type="Proteomes" id="UP001143674"/>
    </source>
</evidence>
<comment type="caution">
    <text evidence="2">The sequence shown here is derived from an EMBL/GenBank/DDBJ whole genome shotgun (WGS) entry which is preliminary data.</text>
</comment>
<dbReference type="EMBL" id="JAIVEX010000001">
    <property type="protein sequence ID" value="MDB0520015.1"/>
    <property type="molecule type" value="Genomic_DNA"/>
</dbReference>
<evidence type="ECO:0000256" key="1">
    <source>
        <dbReference type="SAM" id="Phobius"/>
    </source>
</evidence>
<proteinExistence type="predicted"/>
<name>A0AAE3NCY7_RALSL</name>